<keyword evidence="2" id="KW-1185">Reference proteome</keyword>
<reference evidence="2" key="1">
    <citation type="journal article" date="2023" name="G3 (Bethesda)">
        <title>Genome assembly and association tests identify interacting loci associated with vigor, precocity, and sex in interspecific pistachio rootstocks.</title>
        <authorList>
            <person name="Palmer W."/>
            <person name="Jacygrad E."/>
            <person name="Sagayaradj S."/>
            <person name="Cavanaugh K."/>
            <person name="Han R."/>
            <person name="Bertier L."/>
            <person name="Beede B."/>
            <person name="Kafkas S."/>
            <person name="Golino D."/>
            <person name="Preece J."/>
            <person name="Michelmore R."/>
        </authorList>
    </citation>
    <scope>NUCLEOTIDE SEQUENCE [LARGE SCALE GENOMIC DNA]</scope>
</reference>
<evidence type="ECO:0000313" key="1">
    <source>
        <dbReference type="EMBL" id="KAJ0105956.1"/>
    </source>
</evidence>
<organism evidence="1 2">
    <name type="scientific">Pistacia atlantica</name>
    <dbReference type="NCBI Taxonomy" id="434234"/>
    <lineage>
        <taxon>Eukaryota</taxon>
        <taxon>Viridiplantae</taxon>
        <taxon>Streptophyta</taxon>
        <taxon>Embryophyta</taxon>
        <taxon>Tracheophyta</taxon>
        <taxon>Spermatophyta</taxon>
        <taxon>Magnoliopsida</taxon>
        <taxon>eudicotyledons</taxon>
        <taxon>Gunneridae</taxon>
        <taxon>Pentapetalae</taxon>
        <taxon>rosids</taxon>
        <taxon>malvids</taxon>
        <taxon>Sapindales</taxon>
        <taxon>Anacardiaceae</taxon>
        <taxon>Pistacia</taxon>
    </lineage>
</organism>
<accession>A0ACC1C128</accession>
<proteinExistence type="predicted"/>
<dbReference type="EMBL" id="CM047898">
    <property type="protein sequence ID" value="KAJ0105956.1"/>
    <property type="molecule type" value="Genomic_DNA"/>
</dbReference>
<gene>
    <name evidence="1" type="ORF">Patl1_18562</name>
</gene>
<name>A0ACC1C128_9ROSI</name>
<comment type="caution">
    <text evidence="1">The sequence shown here is derived from an EMBL/GenBank/DDBJ whole genome shotgun (WGS) entry which is preliminary data.</text>
</comment>
<sequence length="105" mass="11524">MQKAAFALYAFNVETSKAIDVASDPRIGFMHLVWWVGIISTVADHEASHVENHGLLVKEGDWSEIRLDSREGLCDVVSEMASVANVHLLKARELAGKVPIKNLGL</sequence>
<dbReference type="Proteomes" id="UP001164250">
    <property type="component" value="Chromosome 2"/>
</dbReference>
<evidence type="ECO:0000313" key="2">
    <source>
        <dbReference type="Proteomes" id="UP001164250"/>
    </source>
</evidence>
<protein>
    <submittedName>
        <fullName evidence="1">Uncharacterized protein</fullName>
    </submittedName>
</protein>